<dbReference type="OrthoDB" id="1928976at2759"/>
<dbReference type="InterPro" id="IPR013087">
    <property type="entry name" value="Znf_C2H2_type"/>
</dbReference>
<dbReference type="AlphaFoldDB" id="A0A2U1L575"/>
<gene>
    <name evidence="3" type="ORF">CTI12_AA528860</name>
</gene>
<evidence type="ECO:0000313" key="3">
    <source>
        <dbReference type="EMBL" id="PWA44153.1"/>
    </source>
</evidence>
<reference evidence="3 4" key="1">
    <citation type="journal article" date="2018" name="Mol. Plant">
        <title>The genome of Artemisia annua provides insight into the evolution of Asteraceae family and artemisinin biosynthesis.</title>
        <authorList>
            <person name="Shen Q."/>
            <person name="Zhang L."/>
            <person name="Liao Z."/>
            <person name="Wang S."/>
            <person name="Yan T."/>
            <person name="Shi P."/>
            <person name="Liu M."/>
            <person name="Fu X."/>
            <person name="Pan Q."/>
            <person name="Wang Y."/>
            <person name="Lv Z."/>
            <person name="Lu X."/>
            <person name="Zhang F."/>
            <person name="Jiang W."/>
            <person name="Ma Y."/>
            <person name="Chen M."/>
            <person name="Hao X."/>
            <person name="Li L."/>
            <person name="Tang Y."/>
            <person name="Lv G."/>
            <person name="Zhou Y."/>
            <person name="Sun X."/>
            <person name="Brodelius P.E."/>
            <person name="Rose J.K.C."/>
            <person name="Tang K."/>
        </authorList>
    </citation>
    <scope>NUCLEOTIDE SEQUENCE [LARGE SCALE GENOMIC DNA]</scope>
    <source>
        <strain evidence="4">cv. Huhao1</strain>
        <tissue evidence="3">Leaf</tissue>
    </source>
</reference>
<dbReference type="PROSITE" id="PS00028">
    <property type="entry name" value="ZINC_FINGER_C2H2_1"/>
    <property type="match status" value="1"/>
</dbReference>
<name>A0A2U1L575_ARTAN</name>
<protein>
    <recommendedName>
        <fullName evidence="2">C2H2-type domain-containing protein</fullName>
    </recommendedName>
</protein>
<dbReference type="Proteomes" id="UP000245207">
    <property type="component" value="Unassembled WGS sequence"/>
</dbReference>
<feature type="compositionally biased region" description="Polar residues" evidence="1">
    <location>
        <begin position="187"/>
        <end position="209"/>
    </location>
</feature>
<dbReference type="PANTHER" id="PTHR45786">
    <property type="entry name" value="DNA BINDING PROTEIN-LIKE"/>
    <property type="match status" value="1"/>
</dbReference>
<dbReference type="EMBL" id="PKPP01011429">
    <property type="protein sequence ID" value="PWA44153.1"/>
    <property type="molecule type" value="Genomic_DNA"/>
</dbReference>
<feature type="region of interest" description="Disordered" evidence="1">
    <location>
        <begin position="18"/>
        <end position="40"/>
    </location>
</feature>
<feature type="region of interest" description="Disordered" evidence="1">
    <location>
        <begin position="187"/>
        <end position="273"/>
    </location>
</feature>
<feature type="region of interest" description="Disordered" evidence="1">
    <location>
        <begin position="304"/>
        <end position="335"/>
    </location>
</feature>
<keyword evidence="4" id="KW-1185">Reference proteome</keyword>
<accession>A0A2U1L575</accession>
<sequence length="439" mass="48762">MKYNLKNNAQKIRDQLFENPKPNNAVSVHGSTAHRPDQPSLSTSIVASSIQPVHQLLTVNCKITSRQLRARHVAPTNQTPVSLPNFFSTHHLKRTNVTNSFDKVTHKRRKSAENTNERSNAIAAKPVIEGYLHSTSDAGESTHISNKSCFKPAWENTKPATDVTTRPAQRCFSPSGLQIHCHATEGTSDTNTYLPPNVPTSDDSQSTHINNKRKPAANVTTRRVQQYLSTSGSQSTSANGLYNRSEQQDCHATKGAPDNNSSFLTNAREKRPTSRIAAYTGSSVHNSGQQSNLHCSFLTNAQEKRPTSRIAADTGSNVHNSGQQSNLHQSEDESPVYEDLGDCNERCRYCNAAFWHEERLKGHREAKYHLCYGGVSGQIYHQIGSLCPTGDDKPCFLQLYIYDTQNEVQNRMSHFTNSDTNPLDPEVVQGLIQLLDTHN</sequence>
<dbReference type="PANTHER" id="PTHR45786:SF74">
    <property type="entry name" value="ATP-DEPENDENT DNA HELICASE"/>
    <property type="match status" value="1"/>
</dbReference>
<feature type="compositionally biased region" description="Polar residues" evidence="1">
    <location>
        <begin position="21"/>
        <end position="30"/>
    </location>
</feature>
<evidence type="ECO:0000259" key="2">
    <source>
        <dbReference type="PROSITE" id="PS00028"/>
    </source>
</evidence>
<feature type="compositionally biased region" description="Polar residues" evidence="1">
    <location>
        <begin position="314"/>
        <end position="328"/>
    </location>
</feature>
<comment type="caution">
    <text evidence="3">The sequence shown here is derived from an EMBL/GenBank/DDBJ whole genome shotgun (WGS) entry which is preliminary data.</text>
</comment>
<feature type="domain" description="C2H2-type" evidence="2">
    <location>
        <begin position="347"/>
        <end position="369"/>
    </location>
</feature>
<feature type="compositionally biased region" description="Polar residues" evidence="1">
    <location>
        <begin position="218"/>
        <end position="245"/>
    </location>
</feature>
<evidence type="ECO:0000256" key="1">
    <source>
        <dbReference type="SAM" id="MobiDB-lite"/>
    </source>
</evidence>
<organism evidence="3 4">
    <name type="scientific">Artemisia annua</name>
    <name type="common">Sweet wormwood</name>
    <dbReference type="NCBI Taxonomy" id="35608"/>
    <lineage>
        <taxon>Eukaryota</taxon>
        <taxon>Viridiplantae</taxon>
        <taxon>Streptophyta</taxon>
        <taxon>Embryophyta</taxon>
        <taxon>Tracheophyta</taxon>
        <taxon>Spermatophyta</taxon>
        <taxon>Magnoliopsida</taxon>
        <taxon>eudicotyledons</taxon>
        <taxon>Gunneridae</taxon>
        <taxon>Pentapetalae</taxon>
        <taxon>asterids</taxon>
        <taxon>campanulids</taxon>
        <taxon>Asterales</taxon>
        <taxon>Asteraceae</taxon>
        <taxon>Asteroideae</taxon>
        <taxon>Anthemideae</taxon>
        <taxon>Artemisiinae</taxon>
        <taxon>Artemisia</taxon>
    </lineage>
</organism>
<evidence type="ECO:0000313" key="4">
    <source>
        <dbReference type="Proteomes" id="UP000245207"/>
    </source>
</evidence>
<proteinExistence type="predicted"/>